<comment type="caution">
    <text evidence="2">The sequence shown here is derived from an EMBL/GenBank/DDBJ whole genome shotgun (WGS) entry which is preliminary data.</text>
</comment>
<dbReference type="Proteomes" id="UP000825933">
    <property type="component" value="Unassembled WGS sequence"/>
</dbReference>
<protein>
    <submittedName>
        <fullName evidence="2">PadR family transcriptional regulator</fullName>
    </submittedName>
</protein>
<dbReference type="Gene3D" id="1.10.10.10">
    <property type="entry name" value="Winged helix-like DNA-binding domain superfamily/Winged helix DNA-binding domain"/>
    <property type="match status" value="1"/>
</dbReference>
<sequence length="183" mass="21719">MWNSFKNLHEKFHERIEEMQRLGGLRIWIIHVLDEGPKNGVEIMDSIEEHHNAIKMRHMKENNEIDRRILHKMKHHTQRPSPGSIYPMLKKMVDENLIIKREDSKYELTGKGQEIARKVFGHYQLHGKQMDRSAYAVEHAIAEIDSFISYLEDIKKDKLSSYEEMLNDLSVRLKNLKESLNDD</sequence>
<accession>A0A8T5URG9</accession>
<gene>
    <name evidence="2" type="ORF">K8N75_11290</name>
</gene>
<dbReference type="RefSeq" id="WP_223792172.1">
    <property type="nucleotide sequence ID" value="NZ_JAIOUQ010000014.1"/>
</dbReference>
<feature type="domain" description="Transcription regulator PadR N-terminal" evidence="1">
    <location>
        <begin position="68"/>
        <end position="114"/>
    </location>
</feature>
<proteinExistence type="predicted"/>
<keyword evidence="3" id="KW-1185">Reference proteome</keyword>
<organism evidence="2 3">
    <name type="scientific">Methanobacterium spitsbergense</name>
    <dbReference type="NCBI Taxonomy" id="2874285"/>
    <lineage>
        <taxon>Archaea</taxon>
        <taxon>Methanobacteriati</taxon>
        <taxon>Methanobacteriota</taxon>
        <taxon>Methanomada group</taxon>
        <taxon>Methanobacteria</taxon>
        <taxon>Methanobacteriales</taxon>
        <taxon>Methanobacteriaceae</taxon>
        <taxon>Methanobacterium</taxon>
    </lineage>
</organism>
<reference evidence="3" key="1">
    <citation type="journal article" date="2022" name="Microbiol. Resour. Announc.">
        <title>Draft Genome Sequence of a Methanogenic Archaeon from West Spitsbergen Permafrost.</title>
        <authorList>
            <person name="Trubitsyn V."/>
            <person name="Rivkina E."/>
            <person name="Shcherbakova V."/>
        </authorList>
    </citation>
    <scope>NUCLEOTIDE SEQUENCE [LARGE SCALE GENOMIC DNA]</scope>
    <source>
        <strain evidence="3">VT</strain>
    </source>
</reference>
<evidence type="ECO:0000313" key="3">
    <source>
        <dbReference type="Proteomes" id="UP000825933"/>
    </source>
</evidence>
<dbReference type="AlphaFoldDB" id="A0A8T5URG9"/>
<dbReference type="PANTHER" id="PTHR43252:SF5">
    <property type="entry name" value="TRANSCRIPTIONAL REGULATOR, PADR-LIKE FAMILY"/>
    <property type="match status" value="1"/>
</dbReference>
<dbReference type="EMBL" id="JAIOUQ010000014">
    <property type="protein sequence ID" value="MBZ2166622.1"/>
    <property type="molecule type" value="Genomic_DNA"/>
</dbReference>
<dbReference type="Pfam" id="PF03551">
    <property type="entry name" value="PadR"/>
    <property type="match status" value="1"/>
</dbReference>
<evidence type="ECO:0000259" key="1">
    <source>
        <dbReference type="Pfam" id="PF03551"/>
    </source>
</evidence>
<name>A0A8T5URG9_9EURY</name>
<dbReference type="InterPro" id="IPR036390">
    <property type="entry name" value="WH_DNA-bd_sf"/>
</dbReference>
<evidence type="ECO:0000313" key="2">
    <source>
        <dbReference type="EMBL" id="MBZ2166622.1"/>
    </source>
</evidence>
<dbReference type="PANTHER" id="PTHR43252">
    <property type="entry name" value="TRANSCRIPTIONAL REGULATOR YQJI"/>
    <property type="match status" value="1"/>
</dbReference>
<dbReference type="InterPro" id="IPR036388">
    <property type="entry name" value="WH-like_DNA-bd_sf"/>
</dbReference>
<dbReference type="SUPFAM" id="SSF46785">
    <property type="entry name" value="Winged helix' DNA-binding domain"/>
    <property type="match status" value="1"/>
</dbReference>
<dbReference type="InterPro" id="IPR005149">
    <property type="entry name" value="Tscrpt_reg_PadR_N"/>
</dbReference>